<comment type="caution">
    <text evidence="1">The sequence shown here is derived from an EMBL/GenBank/DDBJ whole genome shotgun (WGS) entry which is preliminary data.</text>
</comment>
<protein>
    <submittedName>
        <fullName evidence="1">Uncharacterized protein</fullName>
    </submittedName>
</protein>
<dbReference type="RefSeq" id="WP_154395517.1">
    <property type="nucleotide sequence ID" value="NZ_WKMY01000053.1"/>
</dbReference>
<gene>
    <name evidence="1" type="ORF">GKD67_23030</name>
</gene>
<name>A0A7K0H1M2_PARDI</name>
<accession>A0A7K0H1M2</accession>
<dbReference type="EMBL" id="WKMY01000053">
    <property type="protein sequence ID" value="MRY96048.1"/>
    <property type="molecule type" value="Genomic_DNA"/>
</dbReference>
<dbReference type="Proteomes" id="UP000461276">
    <property type="component" value="Unassembled WGS sequence"/>
</dbReference>
<proteinExistence type="predicted"/>
<reference evidence="1 2" key="1">
    <citation type="journal article" date="2019" name="Nat. Med.">
        <title>A library of human gut bacterial isolates paired with longitudinal multiomics data enables mechanistic microbiome research.</title>
        <authorList>
            <person name="Poyet M."/>
            <person name="Groussin M."/>
            <person name="Gibbons S.M."/>
            <person name="Avila-Pacheco J."/>
            <person name="Jiang X."/>
            <person name="Kearney S.M."/>
            <person name="Perrotta A.R."/>
            <person name="Berdy B."/>
            <person name="Zhao S."/>
            <person name="Lieberman T.D."/>
            <person name="Swanson P.K."/>
            <person name="Smith M."/>
            <person name="Roesemann S."/>
            <person name="Alexander J.E."/>
            <person name="Rich S.A."/>
            <person name="Livny J."/>
            <person name="Vlamakis H."/>
            <person name="Clish C."/>
            <person name="Bullock K."/>
            <person name="Deik A."/>
            <person name="Scott J."/>
            <person name="Pierce K.A."/>
            <person name="Xavier R.J."/>
            <person name="Alm E.J."/>
        </authorList>
    </citation>
    <scope>NUCLEOTIDE SEQUENCE [LARGE SCALE GENOMIC DNA]</scope>
    <source>
        <strain evidence="1 2">BIOML-A9</strain>
    </source>
</reference>
<organism evidence="1 2">
    <name type="scientific">Parabacteroides distasonis</name>
    <dbReference type="NCBI Taxonomy" id="823"/>
    <lineage>
        <taxon>Bacteria</taxon>
        <taxon>Pseudomonadati</taxon>
        <taxon>Bacteroidota</taxon>
        <taxon>Bacteroidia</taxon>
        <taxon>Bacteroidales</taxon>
        <taxon>Tannerellaceae</taxon>
        <taxon>Parabacteroides</taxon>
    </lineage>
</organism>
<sequence length="144" mass="15234">MALTESDIAQVLEAVKAESKSVESLETVGSLSGVKSLPGQKGDKLVNVPITLLSKPADDAAARAIKAAERVEGLAPEMEAATQETKKAIQTAGESAAKAEAAAKKAEDAIAQGYKHKEMSEEEFESLPEKDGKTIYLIYEEEQG</sequence>
<evidence type="ECO:0000313" key="2">
    <source>
        <dbReference type="Proteomes" id="UP000461276"/>
    </source>
</evidence>
<evidence type="ECO:0000313" key="1">
    <source>
        <dbReference type="EMBL" id="MRY96048.1"/>
    </source>
</evidence>
<dbReference type="AlphaFoldDB" id="A0A7K0H1M2"/>